<dbReference type="PANTHER" id="PTHR11082">
    <property type="entry name" value="TRNA-DIHYDROURIDINE SYNTHASE"/>
    <property type="match status" value="1"/>
</dbReference>
<accession>A0A7J7JZR8</accession>
<keyword evidence="5" id="KW-1185">Reference proteome</keyword>
<evidence type="ECO:0000256" key="1">
    <source>
        <dbReference type="ARBA" id="ARBA00022857"/>
    </source>
</evidence>
<protein>
    <submittedName>
        <fullName evidence="4">DUS1L</fullName>
    </submittedName>
</protein>
<dbReference type="GO" id="GO:0017150">
    <property type="term" value="F:tRNA dihydrouridine synthase activity"/>
    <property type="evidence" value="ECO:0007669"/>
    <property type="project" value="TreeGrafter"/>
</dbReference>
<evidence type="ECO:0000313" key="4">
    <source>
        <dbReference type="EMBL" id="KAF6031151.1"/>
    </source>
</evidence>
<dbReference type="Gene3D" id="3.20.20.70">
    <property type="entry name" value="Aldolase class I"/>
    <property type="match status" value="1"/>
</dbReference>
<name>A0A7J7JZR8_BUGNE</name>
<dbReference type="OrthoDB" id="272303at2759"/>
<evidence type="ECO:0000313" key="5">
    <source>
        <dbReference type="Proteomes" id="UP000593567"/>
    </source>
</evidence>
<keyword evidence="2" id="KW-0520">NAD</keyword>
<comment type="caution">
    <text evidence="4">The sequence shown here is derived from an EMBL/GenBank/DDBJ whole genome shotgun (WGS) entry which is preliminary data.</text>
</comment>
<dbReference type="InterPro" id="IPR013785">
    <property type="entry name" value="Aldolase_TIM"/>
</dbReference>
<organism evidence="4 5">
    <name type="scientific">Bugula neritina</name>
    <name type="common">Brown bryozoan</name>
    <name type="synonym">Sertularia neritina</name>
    <dbReference type="NCBI Taxonomy" id="10212"/>
    <lineage>
        <taxon>Eukaryota</taxon>
        <taxon>Metazoa</taxon>
        <taxon>Spiralia</taxon>
        <taxon>Lophotrochozoa</taxon>
        <taxon>Bryozoa</taxon>
        <taxon>Gymnolaemata</taxon>
        <taxon>Cheilostomatida</taxon>
        <taxon>Flustrina</taxon>
        <taxon>Buguloidea</taxon>
        <taxon>Bugulidae</taxon>
        <taxon>Bugula</taxon>
    </lineage>
</organism>
<dbReference type="CDD" id="cd02801">
    <property type="entry name" value="DUS_like_FMN"/>
    <property type="match status" value="1"/>
</dbReference>
<dbReference type="Proteomes" id="UP000593567">
    <property type="component" value="Unassembled WGS sequence"/>
</dbReference>
<dbReference type="SUPFAM" id="SSF51395">
    <property type="entry name" value="FMN-linked oxidoreductases"/>
    <property type="match status" value="1"/>
</dbReference>
<evidence type="ECO:0000256" key="2">
    <source>
        <dbReference type="ARBA" id="ARBA00023027"/>
    </source>
</evidence>
<dbReference type="Pfam" id="PF01207">
    <property type="entry name" value="Dus"/>
    <property type="match status" value="1"/>
</dbReference>
<reference evidence="4" key="1">
    <citation type="submission" date="2020-06" db="EMBL/GenBank/DDBJ databases">
        <title>Draft genome of Bugula neritina, a colonial animal packing powerful symbionts and potential medicines.</title>
        <authorList>
            <person name="Rayko M."/>
        </authorList>
    </citation>
    <scope>NUCLEOTIDE SEQUENCE [LARGE SCALE GENOMIC DNA]</scope>
    <source>
        <strain evidence="4">Kwan_BN1</strain>
    </source>
</reference>
<gene>
    <name evidence="4" type="ORF">EB796_010509</name>
</gene>
<dbReference type="InterPro" id="IPR035587">
    <property type="entry name" value="DUS-like_FMN-bd"/>
</dbReference>
<evidence type="ECO:0000259" key="3">
    <source>
        <dbReference type="Pfam" id="PF01207"/>
    </source>
</evidence>
<proteinExistence type="predicted"/>
<dbReference type="PANTHER" id="PTHR11082:SF5">
    <property type="entry name" value="TRNA-DIHYDROURIDINE(16_17) SYNTHASE [NAD(P)(+)]-LIKE"/>
    <property type="match status" value="1"/>
</dbReference>
<sequence>MPQSIAKRGHYGAFLQDEWKLLKEIVSECHKTWSVPITAKIRIFPSVEKTVEYAKMLEEAGAQLLTVHGRTRDQKGPLTGLASWLHIKKVREAVKIPVFANGNIQYLSDVTQCMEETGVQGVMIAEGSLHNPALFDGVNPPVWEMVEEYLQLVSQYPCSLTYIRGHIFKMCIHSFDVYNDWRIRLGECKSLDAVKQVMREFIEMLKNDERKYQETPEAFNFNKLKFPYWICQPYVRPDPSTKTDKPSEAKRQRMVYDESLPEHLQGLSKKKLRKALQKPNKSLGNIHNPGRGKFEMCADCKTNARGQKCEKLLCKVCCRKMARQNSINCSGHNLYYKNSLPRQEREALLIKQATLGQQCDVIPP</sequence>
<keyword evidence="1" id="KW-0521">NADP</keyword>
<dbReference type="EMBL" id="VXIV02001635">
    <property type="protein sequence ID" value="KAF6031151.1"/>
    <property type="molecule type" value="Genomic_DNA"/>
</dbReference>
<feature type="domain" description="DUS-like FMN-binding" evidence="3">
    <location>
        <begin position="2"/>
        <end position="171"/>
    </location>
</feature>
<dbReference type="AlphaFoldDB" id="A0A7J7JZR8"/>